<keyword evidence="1" id="KW-0732">Signal</keyword>
<sequence length="284" mass="32157">MKLWLSVVCVLGFLSGSVFTMYTSISIGSQGLTSMSASLKSIGTVMNSFYKNLNSARTKIMPKIDSLSLYVNTTYKALNDSYGATQPNMVNMMWNLEWFTRQFYYGEQQVNSAIGNDLSHLNNDLQQTMDQMMQYYNNLLNSYAYQQNAETCVTQMADQASSVPTQLTKFGTCLQTEVDTVPTVVAPVQEILTTAKSDLTSMNKQLKICATTSANCINEYFNNIYQELSNINYMLSMAANLLQYYQYDAMNRNQLCGELIKQNVQDITMNLSMKFSQCMYPPYV</sequence>
<dbReference type="GeneID" id="109429059"/>
<keyword evidence="3" id="KW-1185">Reference proteome</keyword>
<evidence type="ECO:0000313" key="2">
    <source>
        <dbReference type="EnsemblMetazoa" id="AALFPA23_024732.P36861"/>
    </source>
</evidence>
<feature type="chain" id="PRO_5047315734" description="Secreted protein" evidence="1">
    <location>
        <begin position="21"/>
        <end position="284"/>
    </location>
</feature>
<reference evidence="3" key="1">
    <citation type="journal article" date="2015" name="Proc. Natl. Acad. Sci. U.S.A.">
        <title>Genome sequence of the Asian Tiger mosquito, Aedes albopictus, reveals insights into its biology, genetics, and evolution.</title>
        <authorList>
            <person name="Chen X.G."/>
            <person name="Jiang X."/>
            <person name="Gu J."/>
            <person name="Xu M."/>
            <person name="Wu Y."/>
            <person name="Deng Y."/>
            <person name="Zhang C."/>
            <person name="Bonizzoni M."/>
            <person name="Dermauw W."/>
            <person name="Vontas J."/>
            <person name="Armbruster P."/>
            <person name="Huang X."/>
            <person name="Yang Y."/>
            <person name="Zhang H."/>
            <person name="He W."/>
            <person name="Peng H."/>
            <person name="Liu Y."/>
            <person name="Wu K."/>
            <person name="Chen J."/>
            <person name="Lirakis M."/>
            <person name="Topalis P."/>
            <person name="Van Leeuwen T."/>
            <person name="Hall A.B."/>
            <person name="Jiang X."/>
            <person name="Thorpe C."/>
            <person name="Mueller R.L."/>
            <person name="Sun C."/>
            <person name="Waterhouse R.M."/>
            <person name="Yan G."/>
            <person name="Tu Z.J."/>
            <person name="Fang X."/>
            <person name="James A.A."/>
        </authorList>
    </citation>
    <scope>NUCLEOTIDE SEQUENCE [LARGE SCALE GENOMIC DNA]</scope>
    <source>
        <strain evidence="3">Foshan</strain>
    </source>
</reference>
<evidence type="ECO:0000256" key="1">
    <source>
        <dbReference type="SAM" id="SignalP"/>
    </source>
</evidence>
<name>A0ABM2A5T3_AEDAL</name>
<dbReference type="EnsemblMetazoa" id="AALFPA23_024732.R36861">
    <property type="protein sequence ID" value="AALFPA23_024732.P36861"/>
    <property type="gene ID" value="AALFPA23_024732"/>
</dbReference>
<reference evidence="2" key="2">
    <citation type="submission" date="2025-05" db="UniProtKB">
        <authorList>
            <consortium name="EnsemblMetazoa"/>
        </authorList>
    </citation>
    <scope>IDENTIFICATION</scope>
    <source>
        <strain evidence="2">Foshan</strain>
    </source>
</reference>
<proteinExistence type="predicted"/>
<accession>A0ABM2A5T3</accession>
<dbReference type="Proteomes" id="UP000069940">
    <property type="component" value="Unassembled WGS sequence"/>
</dbReference>
<evidence type="ECO:0000313" key="3">
    <source>
        <dbReference type="Proteomes" id="UP000069940"/>
    </source>
</evidence>
<evidence type="ECO:0008006" key="4">
    <source>
        <dbReference type="Google" id="ProtNLM"/>
    </source>
</evidence>
<protein>
    <recommendedName>
        <fullName evidence="4">Secreted protein</fullName>
    </recommendedName>
</protein>
<dbReference type="RefSeq" id="XP_019560440.3">
    <property type="nucleotide sequence ID" value="XM_019704895.3"/>
</dbReference>
<organism evidence="2 3">
    <name type="scientific">Aedes albopictus</name>
    <name type="common">Asian tiger mosquito</name>
    <name type="synonym">Stegomyia albopicta</name>
    <dbReference type="NCBI Taxonomy" id="7160"/>
    <lineage>
        <taxon>Eukaryota</taxon>
        <taxon>Metazoa</taxon>
        <taxon>Ecdysozoa</taxon>
        <taxon>Arthropoda</taxon>
        <taxon>Hexapoda</taxon>
        <taxon>Insecta</taxon>
        <taxon>Pterygota</taxon>
        <taxon>Neoptera</taxon>
        <taxon>Endopterygota</taxon>
        <taxon>Diptera</taxon>
        <taxon>Nematocera</taxon>
        <taxon>Culicoidea</taxon>
        <taxon>Culicidae</taxon>
        <taxon>Culicinae</taxon>
        <taxon>Aedini</taxon>
        <taxon>Aedes</taxon>
        <taxon>Stegomyia</taxon>
    </lineage>
</organism>
<feature type="signal peptide" evidence="1">
    <location>
        <begin position="1"/>
        <end position="20"/>
    </location>
</feature>